<evidence type="ECO:0008006" key="3">
    <source>
        <dbReference type="Google" id="ProtNLM"/>
    </source>
</evidence>
<evidence type="ECO:0000313" key="2">
    <source>
        <dbReference type="Proteomes" id="UP000256964"/>
    </source>
</evidence>
<accession>A0A371DIY9</accession>
<proteinExistence type="predicted"/>
<evidence type="ECO:0000313" key="1">
    <source>
        <dbReference type="EMBL" id="RDX52505.1"/>
    </source>
</evidence>
<dbReference type="AlphaFoldDB" id="A0A371DIY9"/>
<name>A0A371DIY9_9APHY</name>
<keyword evidence="2" id="KW-1185">Reference proteome</keyword>
<dbReference type="Proteomes" id="UP000256964">
    <property type="component" value="Unassembled WGS sequence"/>
</dbReference>
<dbReference type="EMBL" id="KZ857390">
    <property type="protein sequence ID" value="RDX52505.1"/>
    <property type="molecule type" value="Genomic_DNA"/>
</dbReference>
<protein>
    <recommendedName>
        <fullName evidence="3">F-box domain-containing protein</fullName>
    </recommendedName>
</protein>
<dbReference type="SUPFAM" id="SSF52047">
    <property type="entry name" value="RNI-like"/>
    <property type="match status" value="1"/>
</dbReference>
<sequence>MNQDVLSLICEQVKRLDRSTTLHRLASCSRTLRKVAAPYVFYSYYVRRGSRPPQNIRRHIRNITLSQTIEPGDAIWLEDLLDSLPFLDAITLKGRSGVAWSVLDNIIFARPRIGSFTINSCVDFTEVASKELPDSPSSIISLTYAPETWRELANEIPLRRGGPRDLDMVFSHEAKCLDALVSRVHGTLVQLTLPMETAPLLSMIALGLPKVQELSLFGRYLTDEQVESLPLLLSSLMELRKLSIQVMRSEPLDRPFILGHHSTPPTSLSGLRSLTVAYPHPDDDLFSINTSRLNHLSLRDSPRYYAHLSDAGESWHGDWATPLLSAAECLSILQRMGSPPLTSLELAYLVPRAGSDDDLLEYVVNSFPALATLEIHRYRQNRDERVDHKGIVGHLAGAKSLRWLRLNLDFREDHGAYCADLTFRDVWFSRLTGSIGWEIVDALEIHCPLLESVEILYHAIPTSIWLEFHPCRCADPRFVLDFEREDIEAIPQRWYPRRCPPIPDVTPPPRCDRFTVDGP</sequence>
<dbReference type="InterPro" id="IPR032675">
    <property type="entry name" value="LRR_dom_sf"/>
</dbReference>
<reference evidence="1 2" key="1">
    <citation type="journal article" date="2018" name="Biotechnol. Biofuels">
        <title>Integrative visual omics of the white-rot fungus Polyporus brumalis exposes the biotechnological potential of its oxidative enzymes for delignifying raw plant biomass.</title>
        <authorList>
            <person name="Miyauchi S."/>
            <person name="Rancon A."/>
            <person name="Drula E."/>
            <person name="Hage H."/>
            <person name="Chaduli D."/>
            <person name="Favel A."/>
            <person name="Grisel S."/>
            <person name="Henrissat B."/>
            <person name="Herpoel-Gimbert I."/>
            <person name="Ruiz-Duenas F.J."/>
            <person name="Chevret D."/>
            <person name="Hainaut M."/>
            <person name="Lin J."/>
            <person name="Wang M."/>
            <person name="Pangilinan J."/>
            <person name="Lipzen A."/>
            <person name="Lesage-Meessen L."/>
            <person name="Navarro D."/>
            <person name="Riley R."/>
            <person name="Grigoriev I.V."/>
            <person name="Zhou S."/>
            <person name="Raouche S."/>
            <person name="Rosso M.N."/>
        </authorList>
    </citation>
    <scope>NUCLEOTIDE SEQUENCE [LARGE SCALE GENOMIC DNA]</scope>
    <source>
        <strain evidence="1 2">BRFM 1820</strain>
    </source>
</reference>
<dbReference type="OrthoDB" id="3270220at2759"/>
<gene>
    <name evidence="1" type="ORF">OH76DRAFT_1480615</name>
</gene>
<organism evidence="1 2">
    <name type="scientific">Lentinus brumalis</name>
    <dbReference type="NCBI Taxonomy" id="2498619"/>
    <lineage>
        <taxon>Eukaryota</taxon>
        <taxon>Fungi</taxon>
        <taxon>Dikarya</taxon>
        <taxon>Basidiomycota</taxon>
        <taxon>Agaricomycotina</taxon>
        <taxon>Agaricomycetes</taxon>
        <taxon>Polyporales</taxon>
        <taxon>Polyporaceae</taxon>
        <taxon>Lentinus</taxon>
    </lineage>
</organism>
<dbReference type="Gene3D" id="3.80.10.10">
    <property type="entry name" value="Ribonuclease Inhibitor"/>
    <property type="match status" value="1"/>
</dbReference>